<dbReference type="Proteomes" id="UP000603453">
    <property type="component" value="Unassembled WGS sequence"/>
</dbReference>
<feature type="active site" evidence="11">
    <location>
        <position position="18"/>
    </location>
</feature>
<dbReference type="GO" id="GO:0005634">
    <property type="term" value="C:nucleus"/>
    <property type="evidence" value="ECO:0007669"/>
    <property type="project" value="UniProtKB-SubCell"/>
</dbReference>
<evidence type="ECO:0000256" key="9">
    <source>
        <dbReference type="ARBA" id="ARBA00023163"/>
    </source>
</evidence>
<evidence type="ECO:0000259" key="13">
    <source>
        <dbReference type="PROSITE" id="PS50957"/>
    </source>
</evidence>
<dbReference type="PANTHER" id="PTHR14159">
    <property type="entry name" value="ATAXIN-3-RELATED"/>
    <property type="match status" value="1"/>
</dbReference>
<keyword evidence="15" id="KW-1185">Reference proteome</keyword>
<dbReference type="GO" id="GO:0004843">
    <property type="term" value="F:cysteine-type deubiquitinase activity"/>
    <property type="evidence" value="ECO:0007669"/>
    <property type="project" value="UniProtKB-EC"/>
</dbReference>
<evidence type="ECO:0000313" key="15">
    <source>
        <dbReference type="Proteomes" id="UP000603453"/>
    </source>
</evidence>
<evidence type="ECO:0000256" key="10">
    <source>
        <dbReference type="ARBA" id="ARBA00023242"/>
    </source>
</evidence>
<feature type="active site" evidence="11">
    <location>
        <position position="108"/>
    </location>
</feature>
<feature type="domain" description="Josephin" evidence="13">
    <location>
        <begin position="5"/>
        <end position="171"/>
    </location>
</feature>
<dbReference type="Gene3D" id="3.90.70.40">
    <property type="match status" value="1"/>
</dbReference>
<keyword evidence="9" id="KW-0804">Transcription</keyword>
<evidence type="ECO:0000256" key="2">
    <source>
        <dbReference type="ARBA" id="ARBA00004123"/>
    </source>
</evidence>
<dbReference type="OrthoDB" id="10063692at2759"/>
<protein>
    <recommendedName>
        <fullName evidence="3">ubiquitinyl hydrolase 1</fullName>
        <ecNumber evidence="3">3.4.19.12</ecNumber>
    </recommendedName>
</protein>
<feature type="region of interest" description="Disordered" evidence="12">
    <location>
        <begin position="166"/>
        <end position="191"/>
    </location>
</feature>
<comment type="caution">
    <text evidence="14">The sequence shown here is derived from an EMBL/GenBank/DDBJ whole genome shotgun (WGS) entry which is preliminary data.</text>
</comment>
<feature type="active site" evidence="11">
    <location>
        <position position="123"/>
    </location>
</feature>
<organism evidence="14 15">
    <name type="scientific">Mucor saturninus</name>
    <dbReference type="NCBI Taxonomy" id="64648"/>
    <lineage>
        <taxon>Eukaryota</taxon>
        <taxon>Fungi</taxon>
        <taxon>Fungi incertae sedis</taxon>
        <taxon>Mucoromycota</taxon>
        <taxon>Mucoromycotina</taxon>
        <taxon>Mucoromycetes</taxon>
        <taxon>Mucorales</taxon>
        <taxon>Mucorineae</taxon>
        <taxon>Mucoraceae</taxon>
        <taxon>Mucor</taxon>
    </lineage>
</organism>
<evidence type="ECO:0000256" key="6">
    <source>
        <dbReference type="ARBA" id="ARBA00022801"/>
    </source>
</evidence>
<dbReference type="PANTHER" id="PTHR14159:SF0">
    <property type="entry name" value="ATAXIN-3-RELATED"/>
    <property type="match status" value="1"/>
</dbReference>
<keyword evidence="8" id="KW-0805">Transcription regulation</keyword>
<dbReference type="Pfam" id="PF02099">
    <property type="entry name" value="Josephin"/>
    <property type="match status" value="1"/>
</dbReference>
<evidence type="ECO:0000313" key="14">
    <source>
        <dbReference type="EMBL" id="KAG2195991.1"/>
    </source>
</evidence>
<dbReference type="InterPro" id="IPR006155">
    <property type="entry name" value="Josephin"/>
</dbReference>
<accession>A0A8H7QQU2</accession>
<evidence type="ECO:0000256" key="4">
    <source>
        <dbReference type="ARBA" id="ARBA00022670"/>
    </source>
</evidence>
<dbReference type="EMBL" id="JAEPRD010000156">
    <property type="protein sequence ID" value="KAG2195991.1"/>
    <property type="molecule type" value="Genomic_DNA"/>
</dbReference>
<reference evidence="14" key="1">
    <citation type="submission" date="2020-12" db="EMBL/GenBank/DDBJ databases">
        <title>Metabolic potential, ecology and presence of endohyphal bacteria is reflected in genomic diversity of Mucoromycotina.</title>
        <authorList>
            <person name="Muszewska A."/>
            <person name="Okrasinska A."/>
            <person name="Steczkiewicz K."/>
            <person name="Drgas O."/>
            <person name="Orlowska M."/>
            <person name="Perlinska-Lenart U."/>
            <person name="Aleksandrzak-Piekarczyk T."/>
            <person name="Szatraj K."/>
            <person name="Zielenkiewicz U."/>
            <person name="Pilsyk S."/>
            <person name="Malc E."/>
            <person name="Mieczkowski P."/>
            <person name="Kruszewska J.S."/>
            <person name="Biernat P."/>
            <person name="Pawlowska J."/>
        </authorList>
    </citation>
    <scope>NUCLEOTIDE SEQUENCE</scope>
    <source>
        <strain evidence="14">WA0000017839</strain>
    </source>
</reference>
<keyword evidence="10" id="KW-0539">Nucleus</keyword>
<evidence type="ECO:0000256" key="8">
    <source>
        <dbReference type="ARBA" id="ARBA00023015"/>
    </source>
</evidence>
<evidence type="ECO:0000256" key="12">
    <source>
        <dbReference type="SAM" id="MobiDB-lite"/>
    </source>
</evidence>
<comment type="subcellular location">
    <subcellularLocation>
        <location evidence="2">Nucleus</location>
    </subcellularLocation>
</comment>
<evidence type="ECO:0000256" key="11">
    <source>
        <dbReference type="PROSITE-ProRule" id="PRU00331"/>
    </source>
</evidence>
<gene>
    <name evidence="14" type="ORF">INT47_011496</name>
</gene>
<name>A0A8H7QQU2_9FUNG</name>
<dbReference type="AlphaFoldDB" id="A0A8H7QQU2"/>
<proteinExistence type="predicted"/>
<dbReference type="GO" id="GO:0016579">
    <property type="term" value="P:protein deubiquitination"/>
    <property type="evidence" value="ECO:0007669"/>
    <property type="project" value="InterPro"/>
</dbReference>
<dbReference type="InterPro" id="IPR033865">
    <property type="entry name" value="Ataxin-3"/>
</dbReference>
<evidence type="ECO:0000256" key="5">
    <source>
        <dbReference type="ARBA" id="ARBA00022786"/>
    </source>
</evidence>
<keyword evidence="7" id="KW-0788">Thiol protease</keyword>
<sequence length="241" mass="27350">MDLVPDIYFEKQQQDNLCAQHALNVLLQAVDLAEIGRGLDDMEQAMGGRKRGSESQNYDDSGYFSIQVLQKALEIWNLELIPWKSKEMESARNNPAQQNAYICNLRNHWFTLRKFSVSYRWYNLDSMQPTATYLGENYLSVMLKQIENEGYSIFVVKGQLDESVADRKARSLPRPGGDGSKLPETVPFSGQGYSLTSSAVAEEEDDEETMLAKAIQASMEPVSTAKDNMDEIRRKRLARFG</sequence>
<dbReference type="EC" id="3.4.19.12" evidence="3"/>
<keyword evidence="6 11" id="KW-0378">Hydrolase</keyword>
<evidence type="ECO:0000256" key="3">
    <source>
        <dbReference type="ARBA" id="ARBA00012759"/>
    </source>
</evidence>
<dbReference type="PROSITE" id="PS50957">
    <property type="entry name" value="JOSEPHIN"/>
    <property type="match status" value="1"/>
</dbReference>
<dbReference type="GO" id="GO:0006508">
    <property type="term" value="P:proteolysis"/>
    <property type="evidence" value="ECO:0007669"/>
    <property type="project" value="UniProtKB-KW"/>
</dbReference>
<evidence type="ECO:0000256" key="7">
    <source>
        <dbReference type="ARBA" id="ARBA00022807"/>
    </source>
</evidence>
<dbReference type="SMART" id="SM01246">
    <property type="entry name" value="Josephin"/>
    <property type="match status" value="1"/>
</dbReference>
<dbReference type="Gene3D" id="1.10.287.10">
    <property type="entry name" value="S15/NS1, RNA-binding"/>
    <property type="match status" value="1"/>
</dbReference>
<comment type="catalytic activity">
    <reaction evidence="1">
        <text>Thiol-dependent hydrolysis of ester, thioester, amide, peptide and isopeptide bonds formed by the C-terminal Gly of ubiquitin (a 76-residue protein attached to proteins as an intracellular targeting signal).</text>
        <dbReference type="EC" id="3.4.19.12"/>
    </reaction>
</comment>
<keyword evidence="4" id="KW-0645">Protease</keyword>
<evidence type="ECO:0000256" key="1">
    <source>
        <dbReference type="ARBA" id="ARBA00000707"/>
    </source>
</evidence>
<keyword evidence="5" id="KW-0833">Ubl conjugation pathway</keyword>